<proteinExistence type="inferred from homology"/>
<dbReference type="InterPro" id="IPR008701">
    <property type="entry name" value="NPP1"/>
</dbReference>
<keyword evidence="7" id="KW-0804">Transcription</keyword>
<keyword evidence="8" id="KW-0539">Nucleus</keyword>
<keyword evidence="3" id="KW-0964">Secreted</keyword>
<dbReference type="GO" id="GO:0005576">
    <property type="term" value="C:extracellular region"/>
    <property type="evidence" value="ECO:0007669"/>
    <property type="project" value="UniProtKB-SubCell"/>
</dbReference>
<feature type="region of interest" description="Disordered" evidence="9">
    <location>
        <begin position="377"/>
        <end position="402"/>
    </location>
</feature>
<evidence type="ECO:0000313" key="12">
    <source>
        <dbReference type="EMBL" id="KUF95332.1"/>
    </source>
</evidence>
<dbReference type="Proteomes" id="UP000052943">
    <property type="component" value="Unassembled WGS sequence"/>
</dbReference>
<feature type="region of interest" description="Disordered" evidence="9">
    <location>
        <begin position="229"/>
        <end position="272"/>
    </location>
</feature>
<dbReference type="PANTHER" id="PTHR33657:SF8">
    <property type="entry name" value="DOMAIN PROTEIN, PUTATIVE (AFU_ORTHOLOGUE AFUA_5G00600)-RELATED"/>
    <property type="match status" value="1"/>
</dbReference>
<feature type="domain" description="RWP-RK" evidence="11">
    <location>
        <begin position="261"/>
        <end position="346"/>
    </location>
</feature>
<feature type="chain" id="PRO_5006941623" evidence="10">
    <location>
        <begin position="18"/>
        <end position="450"/>
    </location>
</feature>
<accession>A0A0W8DGB3</accession>
<protein>
    <submittedName>
        <fullName evidence="12">Necrosis inducing protein NPP1 type</fullName>
    </submittedName>
</protein>
<dbReference type="PANTHER" id="PTHR33657">
    <property type="entry name" value="DOMAIN PROTEIN, PUTATIVE (AFU_ORTHOLOGUE AFUA_5G00600)-RELATED"/>
    <property type="match status" value="1"/>
</dbReference>
<evidence type="ECO:0000313" key="13">
    <source>
        <dbReference type="Proteomes" id="UP000052943"/>
    </source>
</evidence>
<keyword evidence="4" id="KW-0805">Transcription regulation</keyword>
<comment type="subcellular location">
    <subcellularLocation>
        <location evidence="1">Secreted</location>
    </subcellularLocation>
</comment>
<organism evidence="12 13">
    <name type="scientific">Phytophthora nicotianae</name>
    <name type="common">Potato buckeye rot agent</name>
    <name type="synonym">Phytophthora parasitica</name>
    <dbReference type="NCBI Taxonomy" id="4792"/>
    <lineage>
        <taxon>Eukaryota</taxon>
        <taxon>Sar</taxon>
        <taxon>Stramenopiles</taxon>
        <taxon>Oomycota</taxon>
        <taxon>Peronosporomycetes</taxon>
        <taxon>Peronosporales</taxon>
        <taxon>Peronosporaceae</taxon>
        <taxon>Phytophthora</taxon>
    </lineage>
</organism>
<feature type="compositionally biased region" description="Acidic residues" evidence="9">
    <location>
        <begin position="251"/>
        <end position="264"/>
    </location>
</feature>
<dbReference type="Pfam" id="PF05630">
    <property type="entry name" value="NPP1"/>
    <property type="match status" value="1"/>
</dbReference>
<dbReference type="GO" id="GO:0003677">
    <property type="term" value="F:DNA binding"/>
    <property type="evidence" value="ECO:0007669"/>
    <property type="project" value="UniProtKB-KW"/>
</dbReference>
<dbReference type="OrthoDB" id="6270329at2759"/>
<dbReference type="PROSITE" id="PS51519">
    <property type="entry name" value="RWP_RK"/>
    <property type="match status" value="1"/>
</dbReference>
<comment type="similarity">
    <text evidence="2">Belongs to the Necrosis inducing protein (NPP1) family.</text>
</comment>
<evidence type="ECO:0000256" key="4">
    <source>
        <dbReference type="ARBA" id="ARBA00023015"/>
    </source>
</evidence>
<evidence type="ECO:0000256" key="8">
    <source>
        <dbReference type="ARBA" id="ARBA00023242"/>
    </source>
</evidence>
<reference evidence="12 13" key="1">
    <citation type="submission" date="2015-11" db="EMBL/GenBank/DDBJ databases">
        <title>Genomes and virulence difference between two physiological races of Phytophthora nicotianae.</title>
        <authorList>
            <person name="Liu H."/>
            <person name="Ma X."/>
            <person name="Yu H."/>
            <person name="Fang D."/>
            <person name="Li Y."/>
            <person name="Wang X."/>
            <person name="Wang W."/>
            <person name="Dong Y."/>
            <person name="Xiao B."/>
        </authorList>
    </citation>
    <scope>NUCLEOTIDE SEQUENCE [LARGE SCALE GENOMIC DNA]</scope>
    <source>
        <strain evidence="13">race 0</strain>
    </source>
</reference>
<evidence type="ECO:0000256" key="10">
    <source>
        <dbReference type="SAM" id="SignalP"/>
    </source>
</evidence>
<sequence>MLRFVVVAASFLASTQAEKLAYNSVVPLPETEGTTNEFSLALRFKPQLHVDSGCHPFPAVDEDGNTNSGLSIYSFKKCDSSALGSQIYGRAKTYKDSYAIMYAWYFPRDRKAAFGHRHAWENVIVWINRKGGVAKAKMTAVSSSIDDGVYFTIIPPTEDMVDEDSVKIQYRAKTFSHYVNVTTVAGDFQDLVMWNDMPSAARTALNLYDFGSATVPFNDDTFQDNLEEAYPCSSDSDQDEAALSDATNDYAEQEETAPSESEAEDSTRSRRRRQRIHFDVEQLQTVYHLPLKTAAERLGICEAALKRICRRNHIRKWPYRQLSSVRRRIAELKDRRAVMLAGDAGARSPGRGCQEHPISVTPVQFDDRLRRLEEEQNQIIRSAHQPRRPRRTDRPNDTAQRPVHGETLMVHLHGFHNNAGDLPPLDLSQFDHDFPLLFLANVCESVRAYN</sequence>
<evidence type="ECO:0000256" key="2">
    <source>
        <dbReference type="ARBA" id="ARBA00009520"/>
    </source>
</evidence>
<dbReference type="InterPro" id="IPR003035">
    <property type="entry name" value="RWP-RK_dom"/>
</dbReference>
<evidence type="ECO:0000256" key="7">
    <source>
        <dbReference type="ARBA" id="ARBA00023163"/>
    </source>
</evidence>
<keyword evidence="6" id="KW-0238">DNA-binding</keyword>
<feature type="signal peptide" evidence="10">
    <location>
        <begin position="1"/>
        <end position="17"/>
    </location>
</feature>
<dbReference type="EMBL" id="LNFO01001089">
    <property type="protein sequence ID" value="KUF95332.1"/>
    <property type="molecule type" value="Genomic_DNA"/>
</dbReference>
<keyword evidence="5" id="KW-0843">Virulence</keyword>
<dbReference type="STRING" id="4790.A0A0W8DGB3"/>
<evidence type="ECO:0000256" key="6">
    <source>
        <dbReference type="ARBA" id="ARBA00023125"/>
    </source>
</evidence>
<gene>
    <name evidence="12" type="ORF">AM587_10003114</name>
</gene>
<evidence type="ECO:0000256" key="3">
    <source>
        <dbReference type="ARBA" id="ARBA00022525"/>
    </source>
</evidence>
<name>A0A0W8DGB3_PHYNI</name>
<evidence type="ECO:0000256" key="1">
    <source>
        <dbReference type="ARBA" id="ARBA00004613"/>
    </source>
</evidence>
<evidence type="ECO:0000256" key="9">
    <source>
        <dbReference type="SAM" id="MobiDB-lite"/>
    </source>
</evidence>
<evidence type="ECO:0000259" key="11">
    <source>
        <dbReference type="PROSITE" id="PS51519"/>
    </source>
</evidence>
<dbReference type="AlphaFoldDB" id="A0A0W8DGB3"/>
<comment type="caution">
    <text evidence="12">The sequence shown here is derived from an EMBL/GenBank/DDBJ whole genome shotgun (WGS) entry which is preliminary data.</text>
</comment>
<evidence type="ECO:0000256" key="5">
    <source>
        <dbReference type="ARBA" id="ARBA00023026"/>
    </source>
</evidence>
<keyword evidence="10" id="KW-0732">Signal</keyword>
<dbReference type="Pfam" id="PF02042">
    <property type="entry name" value="RWP-RK"/>
    <property type="match status" value="1"/>
</dbReference>